<evidence type="ECO:0000313" key="6">
    <source>
        <dbReference type="Proteomes" id="UP000006175"/>
    </source>
</evidence>
<feature type="region of interest" description="Disordered" evidence="3">
    <location>
        <begin position="92"/>
        <end position="121"/>
    </location>
</feature>
<dbReference type="InterPro" id="IPR051429">
    <property type="entry name" value="Encapsulin_nc"/>
</dbReference>
<dbReference type="InterPro" id="IPR007544">
    <property type="entry name" value="ENCAP"/>
</dbReference>
<dbReference type="GO" id="GO:0140737">
    <property type="term" value="C:encapsulin nanocompartment"/>
    <property type="evidence" value="ECO:0007669"/>
    <property type="project" value="UniProtKB-SubCell"/>
</dbReference>
<dbReference type="Gene3D" id="3.30.2320.10">
    <property type="entry name" value="hypothetical protein PF0899 domain"/>
    <property type="match status" value="1"/>
</dbReference>
<dbReference type="GO" id="GO:0016491">
    <property type="term" value="F:oxidoreductase activity"/>
    <property type="evidence" value="ECO:0007669"/>
    <property type="project" value="InterPro"/>
</dbReference>
<dbReference type="Gene3D" id="1.20.1260.10">
    <property type="match status" value="1"/>
</dbReference>
<dbReference type="RefSeq" id="WP_014767502.1">
    <property type="nucleotide sequence ID" value="NC_018001.1"/>
</dbReference>
<evidence type="ECO:0000256" key="2">
    <source>
        <dbReference type="ARBA" id="ARBA00033787"/>
    </source>
</evidence>
<gene>
    <name evidence="5" type="ORF">Desfe_0702</name>
</gene>
<protein>
    <submittedName>
        <fullName evidence="5">Linocin_M18 bacteriocin protein</fullName>
    </submittedName>
</protein>
<dbReference type="SUPFAM" id="SSF56563">
    <property type="entry name" value="Major capsid protein gp5"/>
    <property type="match status" value="1"/>
</dbReference>
<dbReference type="GO" id="GO:0046872">
    <property type="term" value="F:metal ion binding"/>
    <property type="evidence" value="ECO:0007669"/>
    <property type="project" value="InterPro"/>
</dbReference>
<dbReference type="Proteomes" id="UP000006175">
    <property type="component" value="Chromosome"/>
</dbReference>
<dbReference type="PANTHER" id="PTHR37165:SF1">
    <property type="entry name" value="TYPE 1 ENCAPSULIN SHELL PROTEIN"/>
    <property type="match status" value="1"/>
</dbReference>
<dbReference type="EMBL" id="CP003321">
    <property type="protein sequence ID" value="AFL66601.1"/>
    <property type="molecule type" value="Genomic_DNA"/>
</dbReference>
<evidence type="ECO:0000313" key="5">
    <source>
        <dbReference type="EMBL" id="AFL66601.1"/>
    </source>
</evidence>
<dbReference type="Pfam" id="PF04454">
    <property type="entry name" value="Linocin_M18"/>
    <property type="match status" value="1"/>
</dbReference>
<accession>I3XRM7</accession>
<keyword evidence="6" id="KW-1185">Reference proteome</keyword>
<evidence type="ECO:0000256" key="1">
    <source>
        <dbReference type="ARBA" id="ARBA00033738"/>
    </source>
</evidence>
<dbReference type="SUPFAM" id="SSF47240">
    <property type="entry name" value="Ferritin-like"/>
    <property type="match status" value="1"/>
</dbReference>
<dbReference type="GeneID" id="13061075"/>
<feature type="domain" description="Rubrerythrin diiron-binding" evidence="4">
    <location>
        <begin position="22"/>
        <end position="82"/>
    </location>
</feature>
<evidence type="ECO:0000259" key="4">
    <source>
        <dbReference type="Pfam" id="PF02915"/>
    </source>
</evidence>
<sequence length="359" mass="39947">MMSKHPLDLPLNRKLTLDEIMEALRLSIIAELDAVNLYLQLARSIDDEKVRRVFEDIANEEKTHIGEFLAVLESLDPQQVEELKRGAEEVRELTGISSPQGRGAVGVDSKNSDRSNTSEDPQGIELVGKIFLNIVNDTRSLRKYIPVVDLGKGVESVVLEKTGETLQRIVVPLRELSVYFRITQRSLEYSYRTKTSIDAPDMYQAALKLATMEDSLIIGSILDSNDVSRSKLSDWRTEDAPVIDVVNAVNKLYSAGATRPFVLVINPANYVNMVKSTGRTGLTELDRVRQIVDHIVVSPVIGEDKAIVLSAKPYVIDVVTGGDISVDYIGPEKDMHVFRAWELIALRIKHGGGIIVLER</sequence>
<dbReference type="InterPro" id="IPR003251">
    <property type="entry name" value="Rr_diiron-bd_dom"/>
</dbReference>
<dbReference type="InterPro" id="IPR012347">
    <property type="entry name" value="Ferritin-like"/>
</dbReference>
<evidence type="ECO:0000256" key="3">
    <source>
        <dbReference type="SAM" id="MobiDB-lite"/>
    </source>
</evidence>
<dbReference type="HOGENOM" id="CLU_067492_0_0_2"/>
<dbReference type="NCBIfam" id="NF041155">
    <property type="entry name" value="encap_f1"/>
    <property type="match status" value="1"/>
</dbReference>
<dbReference type="eggNOG" id="arCOG05908">
    <property type="taxonomic scope" value="Archaea"/>
</dbReference>
<dbReference type="InterPro" id="IPR009078">
    <property type="entry name" value="Ferritin-like_SF"/>
</dbReference>
<name>I3XRM7_DESAM</name>
<comment type="subcellular location">
    <subcellularLocation>
        <location evidence="1">Encapsulin nanocompartment</location>
    </subcellularLocation>
</comment>
<proteinExistence type="predicted"/>
<dbReference type="Pfam" id="PF02915">
    <property type="entry name" value="Rubrerythrin"/>
    <property type="match status" value="1"/>
</dbReference>
<reference evidence="5 6" key="1">
    <citation type="journal article" date="2012" name="J. Bacteriol.">
        <title>Complete Genome Sequence of Desulfurococcus fermentans, a Hyperthermophilic Cellulolytic Crenarchaeon Isolated from a Freshwater Hot Spring in Kamchatka, Russia.</title>
        <authorList>
            <person name="Susanti D."/>
            <person name="Johnson E.F."/>
            <person name="Rodriguez J.R."/>
            <person name="Anderson I."/>
            <person name="Perevalova A.A."/>
            <person name="Kyrpides N."/>
            <person name="Lucas S."/>
            <person name="Han J."/>
            <person name="Lapidus A."/>
            <person name="Cheng J.F."/>
            <person name="Goodwin L."/>
            <person name="Pitluck S."/>
            <person name="Mavrommatis K."/>
            <person name="Peters L."/>
            <person name="Land M.L."/>
            <person name="Hauser L."/>
            <person name="Gopalan V."/>
            <person name="Chan P.P."/>
            <person name="Lowe T.M."/>
            <person name="Atomi H."/>
            <person name="Bonch-Osmolovskaya E.A."/>
            <person name="Woyke T."/>
            <person name="Mukhopadhyay B."/>
        </authorList>
    </citation>
    <scope>NUCLEOTIDE SEQUENCE [LARGE SCALE GENOMIC DNA]</scope>
    <source>
        <strain evidence="5 6">DSM 16532</strain>
    </source>
</reference>
<dbReference type="KEGG" id="dfd:Desfe_0702"/>
<dbReference type="Gene3D" id="3.30.2400.30">
    <property type="match status" value="1"/>
</dbReference>
<dbReference type="AlphaFoldDB" id="I3XRM7"/>
<keyword evidence="2" id="KW-1284">Encapsulin nanocompartment</keyword>
<dbReference type="PANTHER" id="PTHR37165">
    <property type="entry name" value="PEPTIDASE U56 FAMILY"/>
    <property type="match status" value="1"/>
</dbReference>
<organism evidence="5 6">
    <name type="scientific">Desulfurococcus amylolyticus DSM 16532</name>
    <dbReference type="NCBI Taxonomy" id="768672"/>
    <lineage>
        <taxon>Archaea</taxon>
        <taxon>Thermoproteota</taxon>
        <taxon>Thermoprotei</taxon>
        <taxon>Desulfurococcales</taxon>
        <taxon>Desulfurococcaceae</taxon>
        <taxon>Desulfurococcus</taxon>
    </lineage>
</organism>